<feature type="compositionally biased region" description="Polar residues" evidence="1">
    <location>
        <begin position="190"/>
        <end position="199"/>
    </location>
</feature>
<dbReference type="InterPro" id="IPR001837">
    <property type="entry name" value="Adenylate_cyclase-assoc_CAP"/>
</dbReference>
<sequence length="512" mass="57665">MSVRKCQLSTIADSVLILNWVGSSSASQYVKELKDSTWLNANKVFQYCRESLPEHVEWLRSWLSCLDELCVVVGEHFPYGLKWNKNGPKLPLPTVEIRPIQSLQEVRTNTHERTSKKIKQKNLQPFETYEQEYVSHLSSFQLFSNRLSCLSCYKRRRKCTKSSGSDYANCVNKQTLNDTRQADQDGSAKETLSLSTISHTPGAGDGASASLGDWSTVHQLDGIDASKVNLLCEGSSNNTSSVLGVLNRVEFCDRLESIVLRLERIAQTITPEKTPGLVAFEQIIANSLKNYIACSRKLGGNIQSQSLCVQNAFGFVRDLIELSNIYSKPTEVDMDIHLKPLHYKMIEIANFRVGAMSVRKCQLSTIADSVLILNWVGSSSASQYVKELKDSTWLNANKVFQYCRESLPEHVEWLRSWLSCLDELCVVVGEHFPYGLKWNKNGPKLPLPTVEIRPIQSLQEVRTNTHERTSKKALHPKLSVQSQPDPVDVTKLLAELANAHKNLRHISVSDIL</sequence>
<evidence type="ECO:0000313" key="4">
    <source>
        <dbReference type="WBParaSite" id="SMRG1_43690.1"/>
    </source>
</evidence>
<dbReference type="PANTHER" id="PTHR10652:SF0">
    <property type="entry name" value="ADENYLYL CYCLASE-ASSOCIATED PROTEIN"/>
    <property type="match status" value="1"/>
</dbReference>
<reference evidence="4" key="1">
    <citation type="submission" date="2023-11" db="UniProtKB">
        <authorList>
            <consortium name="WormBaseParasite"/>
        </authorList>
    </citation>
    <scope>IDENTIFICATION</scope>
</reference>
<dbReference type="GO" id="GO:0007015">
    <property type="term" value="P:actin filament organization"/>
    <property type="evidence" value="ECO:0007669"/>
    <property type="project" value="TreeGrafter"/>
</dbReference>
<dbReference type="GO" id="GO:0003779">
    <property type="term" value="F:actin binding"/>
    <property type="evidence" value="ECO:0007669"/>
    <property type="project" value="InterPro"/>
</dbReference>
<name>A0AA84ZQZ8_9TREM</name>
<protein>
    <recommendedName>
        <fullName evidence="2">CAP N-terminal domain-containing protein</fullName>
    </recommendedName>
</protein>
<dbReference type="PANTHER" id="PTHR10652">
    <property type="entry name" value="ADENYLYL CYCLASE-ASSOCIATED PROTEIN"/>
    <property type="match status" value="1"/>
</dbReference>
<dbReference type="Gene3D" id="1.25.40.330">
    <property type="entry name" value="Adenylate cyclase-associated CAP, N-terminal domain"/>
    <property type="match status" value="2"/>
</dbReference>
<dbReference type="InterPro" id="IPR053950">
    <property type="entry name" value="CAP_N"/>
</dbReference>
<dbReference type="SUPFAM" id="SSF101278">
    <property type="entry name" value="N-terminal domain of adenylylcyclase associated protein, CAP"/>
    <property type="match status" value="2"/>
</dbReference>
<dbReference type="InterPro" id="IPR036222">
    <property type="entry name" value="CAP_N_sf"/>
</dbReference>
<dbReference type="WBParaSite" id="SMRG1_43690.1">
    <property type="protein sequence ID" value="SMRG1_43690.1"/>
    <property type="gene ID" value="SMRG1_43690"/>
</dbReference>
<dbReference type="Pfam" id="PF21938">
    <property type="entry name" value="CAP_N"/>
    <property type="match status" value="2"/>
</dbReference>
<dbReference type="GO" id="GO:0008179">
    <property type="term" value="F:adenylate cyclase binding"/>
    <property type="evidence" value="ECO:0007669"/>
    <property type="project" value="TreeGrafter"/>
</dbReference>
<dbReference type="Proteomes" id="UP000050790">
    <property type="component" value="Unassembled WGS sequence"/>
</dbReference>
<feature type="region of interest" description="Disordered" evidence="1">
    <location>
        <begin position="180"/>
        <end position="208"/>
    </location>
</feature>
<proteinExistence type="predicted"/>
<evidence type="ECO:0000313" key="3">
    <source>
        <dbReference type="Proteomes" id="UP000050790"/>
    </source>
</evidence>
<organism evidence="3 4">
    <name type="scientific">Schistosoma margrebowiei</name>
    <dbReference type="NCBI Taxonomy" id="48269"/>
    <lineage>
        <taxon>Eukaryota</taxon>
        <taxon>Metazoa</taxon>
        <taxon>Spiralia</taxon>
        <taxon>Lophotrochozoa</taxon>
        <taxon>Platyhelminthes</taxon>
        <taxon>Trematoda</taxon>
        <taxon>Digenea</taxon>
        <taxon>Strigeidida</taxon>
        <taxon>Schistosomatoidea</taxon>
        <taxon>Schistosomatidae</taxon>
        <taxon>Schistosoma</taxon>
    </lineage>
</organism>
<feature type="domain" description="CAP N-terminal" evidence="2">
    <location>
        <begin position="7"/>
        <end position="81"/>
    </location>
</feature>
<accession>A0AA84ZQZ8</accession>
<feature type="region of interest" description="Disordered" evidence="1">
    <location>
        <begin position="462"/>
        <end position="482"/>
    </location>
</feature>
<evidence type="ECO:0000256" key="1">
    <source>
        <dbReference type="SAM" id="MobiDB-lite"/>
    </source>
</evidence>
<dbReference type="GO" id="GO:0005737">
    <property type="term" value="C:cytoplasm"/>
    <property type="evidence" value="ECO:0007669"/>
    <property type="project" value="TreeGrafter"/>
</dbReference>
<dbReference type="AlphaFoldDB" id="A0AA84ZQZ8"/>
<feature type="domain" description="CAP N-terminal" evidence="2">
    <location>
        <begin position="280"/>
        <end position="436"/>
    </location>
</feature>
<evidence type="ECO:0000259" key="2">
    <source>
        <dbReference type="Pfam" id="PF21938"/>
    </source>
</evidence>
<dbReference type="GO" id="GO:0019933">
    <property type="term" value="P:cAMP-mediated signaling"/>
    <property type="evidence" value="ECO:0007669"/>
    <property type="project" value="TreeGrafter"/>
</dbReference>